<sequence>MDNRQELLKKLHLLVQEIDKAKEMVDEEKSQYLNNYENRIEAVIKKLQDGTLPASKGGLIGTMRGISEYDSLASIKALYDAASDVDLFYSKECQKW</sequence>
<gene>
    <name evidence="2" type="ORF">DW707_14930</name>
</gene>
<dbReference type="EMBL" id="QSKW01000030">
    <property type="protein sequence ID" value="RHE93331.1"/>
    <property type="molecule type" value="Genomic_DNA"/>
</dbReference>
<comment type="caution">
    <text evidence="2">The sequence shown here is derived from an EMBL/GenBank/DDBJ whole genome shotgun (WGS) entry which is preliminary data.</text>
</comment>
<dbReference type="Proteomes" id="UP000286271">
    <property type="component" value="Unassembled WGS sequence"/>
</dbReference>
<evidence type="ECO:0000313" key="3">
    <source>
        <dbReference type="Proteomes" id="UP000286271"/>
    </source>
</evidence>
<name>A0A3R6C8V6_9FIRM</name>
<dbReference type="AlphaFoldDB" id="A0A3R6C8V6"/>
<protein>
    <submittedName>
        <fullName evidence="2">Uncharacterized protein</fullName>
    </submittedName>
</protein>
<accession>A0A3R6C8V6</accession>
<organism evidence="2 3">
    <name type="scientific">Roseburia inulinivorans</name>
    <dbReference type="NCBI Taxonomy" id="360807"/>
    <lineage>
        <taxon>Bacteria</taxon>
        <taxon>Bacillati</taxon>
        <taxon>Bacillota</taxon>
        <taxon>Clostridia</taxon>
        <taxon>Lachnospirales</taxon>
        <taxon>Lachnospiraceae</taxon>
        <taxon>Roseburia</taxon>
    </lineage>
</organism>
<evidence type="ECO:0000256" key="1">
    <source>
        <dbReference type="SAM" id="Coils"/>
    </source>
</evidence>
<dbReference type="RefSeq" id="WP_118551360.1">
    <property type="nucleotide sequence ID" value="NZ_CATWND010000033.1"/>
</dbReference>
<keyword evidence="1" id="KW-0175">Coiled coil</keyword>
<proteinExistence type="predicted"/>
<feature type="coiled-coil region" evidence="1">
    <location>
        <begin position="4"/>
        <end position="31"/>
    </location>
</feature>
<evidence type="ECO:0000313" key="2">
    <source>
        <dbReference type="EMBL" id="RHE93331.1"/>
    </source>
</evidence>
<reference evidence="2 3" key="1">
    <citation type="submission" date="2018-08" db="EMBL/GenBank/DDBJ databases">
        <title>A genome reference for cultivated species of the human gut microbiota.</title>
        <authorList>
            <person name="Zou Y."/>
            <person name="Xue W."/>
            <person name="Luo G."/>
        </authorList>
    </citation>
    <scope>NUCLEOTIDE SEQUENCE [LARGE SCALE GENOMIC DNA]</scope>
    <source>
        <strain evidence="2 3">AM27-11</strain>
    </source>
</reference>